<feature type="domain" description="DUF7345" evidence="3">
    <location>
        <begin position="68"/>
        <end position="207"/>
    </location>
</feature>
<evidence type="ECO:0000313" key="5">
    <source>
        <dbReference type="Proteomes" id="UP000546257"/>
    </source>
</evidence>
<dbReference type="EMBL" id="JACKXD010000004">
    <property type="protein sequence ID" value="MBB6647155.1"/>
    <property type="molecule type" value="Genomic_DNA"/>
</dbReference>
<dbReference type="RefSeq" id="WP_185193526.1">
    <property type="nucleotide sequence ID" value="NZ_JACKXD010000004.1"/>
</dbReference>
<evidence type="ECO:0000259" key="2">
    <source>
        <dbReference type="Pfam" id="PF24034"/>
    </source>
</evidence>
<proteinExistence type="predicted"/>
<dbReference type="Proteomes" id="UP000546257">
    <property type="component" value="Unassembled WGS sequence"/>
</dbReference>
<gene>
    <name evidence="4" type="ORF">H5V44_12820</name>
</gene>
<protein>
    <recommendedName>
        <fullName evidence="6">HTH iclR-type domain-containing protein</fullName>
    </recommendedName>
</protein>
<evidence type="ECO:0008006" key="6">
    <source>
        <dbReference type="Google" id="ProtNLM"/>
    </source>
</evidence>
<accession>A0A7J9SJR4</accession>
<evidence type="ECO:0000313" key="4">
    <source>
        <dbReference type="EMBL" id="MBB6647155.1"/>
    </source>
</evidence>
<comment type="caution">
    <text evidence="4">The sequence shown here is derived from an EMBL/GenBank/DDBJ whole genome shotgun (WGS) entry which is preliminary data.</text>
</comment>
<reference evidence="4 5" key="1">
    <citation type="submission" date="2020-08" db="EMBL/GenBank/DDBJ databases">
        <authorList>
            <person name="Seo M.-J."/>
        </authorList>
    </citation>
    <scope>NUCLEOTIDE SEQUENCE [LARGE SCALE GENOMIC DNA]</scope>
    <source>
        <strain evidence="4 5">MBLA0160</strain>
    </source>
</reference>
<dbReference type="Pfam" id="PF24036">
    <property type="entry name" value="DUF7345"/>
    <property type="match status" value="1"/>
</dbReference>
<dbReference type="InterPro" id="IPR055767">
    <property type="entry name" value="DUF7343"/>
</dbReference>
<dbReference type="Pfam" id="PF24034">
    <property type="entry name" value="DUF7343"/>
    <property type="match status" value="1"/>
</dbReference>
<name>A0A7J9SJR4_9EURY</name>
<keyword evidence="5" id="KW-1185">Reference proteome</keyword>
<evidence type="ECO:0000256" key="1">
    <source>
        <dbReference type="SAM" id="MobiDB-lite"/>
    </source>
</evidence>
<feature type="compositionally biased region" description="Low complexity" evidence="1">
    <location>
        <begin position="300"/>
        <end position="318"/>
    </location>
</feature>
<dbReference type="InterPro" id="IPR055769">
    <property type="entry name" value="DUF7345"/>
</dbReference>
<feature type="domain" description="DUF7343" evidence="2">
    <location>
        <begin position="331"/>
        <end position="392"/>
    </location>
</feature>
<organism evidence="4 5">
    <name type="scientific">Halobellus ruber</name>
    <dbReference type="NCBI Taxonomy" id="2761102"/>
    <lineage>
        <taxon>Archaea</taxon>
        <taxon>Methanobacteriati</taxon>
        <taxon>Methanobacteriota</taxon>
        <taxon>Stenosarchaea group</taxon>
        <taxon>Halobacteria</taxon>
        <taxon>Halobacteriales</taxon>
        <taxon>Haloferacaceae</taxon>
        <taxon>Halobellus</taxon>
    </lineage>
</organism>
<sequence length="400" mass="42015">MRTPAPWLALLLVVAAVAPASALAAAPAADAGGGVDPAAAVDAPVLDGGVVSFQTDDAGTGEPTTAVEISLREDRSAFWRIEARYALESENETEAFRTVADRYESGEADVGPDAVLFETLQRRASEATGREMSIGNVTYHSSVAESGDRGTLALTFRWSNFLRAGENGTLVLDDAFRLPSAAEDRQRTWLSIFDESQAIRIRPPDGYTVTSTSIPVQQRKSAVVLAEPSDFEGDSALRITYTSVGPTDRLPIELLAGIGLVAVVAVAAGVWTLRRRPGGDAAGNGPASPGDAPAPPSPPDADGNGADPDAATGATGDGADSDDEADVDPSLLSDEERIERLLERNDGRMKQATIVDEMGWSDAKVSQLLSAMAEEGRIDKLRIGRENLISLPDDADDGES</sequence>
<feature type="region of interest" description="Disordered" evidence="1">
    <location>
        <begin position="279"/>
        <end position="335"/>
    </location>
</feature>
<evidence type="ECO:0000259" key="3">
    <source>
        <dbReference type="Pfam" id="PF24036"/>
    </source>
</evidence>
<dbReference type="AlphaFoldDB" id="A0A7J9SJR4"/>